<dbReference type="Proteomes" id="UP000887578">
    <property type="component" value="Unplaced"/>
</dbReference>
<reference evidence="2" key="1">
    <citation type="submission" date="2022-11" db="UniProtKB">
        <authorList>
            <consortium name="WormBaseParasite"/>
        </authorList>
    </citation>
    <scope>IDENTIFICATION</scope>
</reference>
<keyword evidence="1" id="KW-1185">Reference proteome</keyword>
<sequence length="98" mass="10874">MFVKKTISGACAALIQLFLDLIQYLILPKVYSFSQVLDVLDTEIAKNQQLLEKTTILEYDNNSYSRIPENGQLPLTGIAKIIPVNGGGSIPCENKMKE</sequence>
<evidence type="ECO:0000313" key="1">
    <source>
        <dbReference type="Proteomes" id="UP000887578"/>
    </source>
</evidence>
<name>A0A914NXV6_9BILA</name>
<organism evidence="1 2">
    <name type="scientific">Panagrolaimus davidi</name>
    <dbReference type="NCBI Taxonomy" id="227884"/>
    <lineage>
        <taxon>Eukaryota</taxon>
        <taxon>Metazoa</taxon>
        <taxon>Ecdysozoa</taxon>
        <taxon>Nematoda</taxon>
        <taxon>Chromadorea</taxon>
        <taxon>Rhabditida</taxon>
        <taxon>Tylenchina</taxon>
        <taxon>Panagrolaimomorpha</taxon>
        <taxon>Panagrolaimoidea</taxon>
        <taxon>Panagrolaimidae</taxon>
        <taxon>Panagrolaimus</taxon>
    </lineage>
</organism>
<protein>
    <submittedName>
        <fullName evidence="2">Uncharacterized protein</fullName>
    </submittedName>
</protein>
<dbReference type="WBParaSite" id="PDA_v2.g10217.t1">
    <property type="protein sequence ID" value="PDA_v2.g10217.t1"/>
    <property type="gene ID" value="PDA_v2.g10217"/>
</dbReference>
<dbReference type="AlphaFoldDB" id="A0A914NXV6"/>
<evidence type="ECO:0000313" key="2">
    <source>
        <dbReference type="WBParaSite" id="PDA_v2.g10217.t1"/>
    </source>
</evidence>
<proteinExistence type="predicted"/>
<accession>A0A914NXV6</accession>